<feature type="transmembrane region" description="Helical" evidence="8">
    <location>
        <begin position="136"/>
        <end position="156"/>
    </location>
</feature>
<evidence type="ECO:0000256" key="2">
    <source>
        <dbReference type="ARBA" id="ARBA00022475"/>
    </source>
</evidence>
<keyword evidence="2" id="KW-1003">Cell membrane</keyword>
<dbReference type="Proteomes" id="UP000181942">
    <property type="component" value="Unassembled WGS sequence"/>
</dbReference>
<feature type="region of interest" description="Disordered" evidence="7">
    <location>
        <begin position="648"/>
        <end position="667"/>
    </location>
</feature>
<feature type="transmembrane region" description="Helical" evidence="8">
    <location>
        <begin position="37"/>
        <end position="57"/>
    </location>
</feature>
<protein>
    <submittedName>
        <fullName evidence="10">Fusaric acid resistance protein-like</fullName>
    </submittedName>
</protein>
<reference evidence="10 11" key="1">
    <citation type="submission" date="2016-10" db="EMBL/GenBank/DDBJ databases">
        <authorList>
            <person name="de Groot N.N."/>
        </authorList>
    </citation>
    <scope>NUCLEOTIDE SEQUENCE [LARGE SCALE GENOMIC DNA]</scope>
    <source>
        <strain evidence="10 11">OK461</strain>
    </source>
</reference>
<feature type="transmembrane region" description="Helical" evidence="8">
    <location>
        <begin position="69"/>
        <end position="100"/>
    </location>
</feature>
<evidence type="ECO:0000256" key="7">
    <source>
        <dbReference type="SAM" id="MobiDB-lite"/>
    </source>
</evidence>
<feature type="transmembrane region" description="Helical" evidence="8">
    <location>
        <begin position="448"/>
        <end position="464"/>
    </location>
</feature>
<gene>
    <name evidence="10" type="ORF">SAMN02787118_109329</name>
</gene>
<dbReference type="RefSeq" id="WP_075029547.1">
    <property type="nucleotide sequence ID" value="NZ_FONR01000009.1"/>
</dbReference>
<name>A0A1I2K6P4_9ACTN</name>
<accession>A0A1I2K6P4</accession>
<evidence type="ECO:0000256" key="8">
    <source>
        <dbReference type="SAM" id="Phobius"/>
    </source>
</evidence>
<evidence type="ECO:0000313" key="10">
    <source>
        <dbReference type="EMBL" id="SFF62009.1"/>
    </source>
</evidence>
<keyword evidence="5 8" id="KW-0472">Membrane</keyword>
<evidence type="ECO:0000256" key="5">
    <source>
        <dbReference type="ARBA" id="ARBA00023136"/>
    </source>
</evidence>
<organism evidence="10 11">
    <name type="scientific">Streptomyces mirabilis</name>
    <dbReference type="NCBI Taxonomy" id="68239"/>
    <lineage>
        <taxon>Bacteria</taxon>
        <taxon>Bacillati</taxon>
        <taxon>Actinomycetota</taxon>
        <taxon>Actinomycetes</taxon>
        <taxon>Kitasatosporales</taxon>
        <taxon>Streptomycetaceae</taxon>
        <taxon>Streptomyces</taxon>
    </lineage>
</organism>
<dbReference type="PANTHER" id="PTHR30509:SF9">
    <property type="entry name" value="MULTIDRUG RESISTANCE PROTEIN MDTO"/>
    <property type="match status" value="1"/>
</dbReference>
<feature type="transmembrane region" description="Helical" evidence="8">
    <location>
        <begin position="425"/>
        <end position="442"/>
    </location>
</feature>
<dbReference type="InterPro" id="IPR049453">
    <property type="entry name" value="Memb_transporter_dom"/>
</dbReference>
<keyword evidence="4 8" id="KW-1133">Transmembrane helix</keyword>
<proteinExistence type="inferred from homology"/>
<evidence type="ECO:0000256" key="6">
    <source>
        <dbReference type="ARBA" id="ARBA00043993"/>
    </source>
</evidence>
<dbReference type="Pfam" id="PF13515">
    <property type="entry name" value="FUSC_2"/>
    <property type="match status" value="1"/>
</dbReference>
<dbReference type="EMBL" id="FONR01000009">
    <property type="protein sequence ID" value="SFF62009.1"/>
    <property type="molecule type" value="Genomic_DNA"/>
</dbReference>
<evidence type="ECO:0000259" key="9">
    <source>
        <dbReference type="Pfam" id="PF13515"/>
    </source>
</evidence>
<feature type="transmembrane region" description="Helical" evidence="8">
    <location>
        <begin position="499"/>
        <end position="519"/>
    </location>
</feature>
<dbReference type="AlphaFoldDB" id="A0A1I2K6P4"/>
<feature type="region of interest" description="Disordered" evidence="7">
    <location>
        <begin position="232"/>
        <end position="253"/>
    </location>
</feature>
<evidence type="ECO:0000256" key="3">
    <source>
        <dbReference type="ARBA" id="ARBA00022692"/>
    </source>
</evidence>
<comment type="similarity">
    <text evidence="6">Belongs to the YccS/YhfK family.</text>
</comment>
<evidence type="ECO:0000256" key="4">
    <source>
        <dbReference type="ARBA" id="ARBA00022989"/>
    </source>
</evidence>
<feature type="domain" description="Integral membrane bound transporter" evidence="9">
    <location>
        <begin position="389"/>
        <end position="512"/>
    </location>
</feature>
<dbReference type="GO" id="GO:0005886">
    <property type="term" value="C:plasma membrane"/>
    <property type="evidence" value="ECO:0007669"/>
    <property type="project" value="UniProtKB-SubCell"/>
</dbReference>
<evidence type="ECO:0000256" key="1">
    <source>
        <dbReference type="ARBA" id="ARBA00004651"/>
    </source>
</evidence>
<dbReference type="PANTHER" id="PTHR30509">
    <property type="entry name" value="P-HYDROXYBENZOIC ACID EFFLUX PUMP SUBUNIT-RELATED"/>
    <property type="match status" value="1"/>
</dbReference>
<sequence length="697" mass="73237">MTPGPGGAAILRRSIQVTCSASVGFYTFLYGLQQPVAALYALFTPIALGLLSTIPGTGRQQAWITLRTLPFGVVFVALGTALAVSTAAAVAGMLIVGFLLSFTVVAGPRTAGPAPGLQLLYILACFPPYAPQTLGARLTGVAVGVVLLSLCQVFVLSGPPATSYRIVLADALETAAAAAVDPARVSVARLRDLSEGMRLSQVSPGERPTGPGRRDRALAQAGAAVRRVVDQLASRSTTSVPPGAAPRTDRSSAALRERVARTCEDTGAALRAGERPPTADALDTAIRQFQAERIRRAADPGEPGADTDALRRQAAELTLAESTWIAVTALGVSAAGRRTAPLRPRELFWYADLPTTQLWARRIVGNATHRSVWFQNAVRVACGLAIARLVAGTLDLAHGFWVLLAVLTLGRTTVGATWRAVRQAMVGNLVGAVAAGALLIALGRHLDAYAVLLVPGMLIAFALGPRLGIAYAQGLFTLVVTLAFAQITPTTWRLSEARIVDVVTGSVIGLLCGLLAWPAGARREVHRTMAGLLRSCGTLVPATVEALLASSAAAPSPPATLPTLRHLRLAEAAYAQFRSEPPTAWEGAQADWHGVLIVAYHTVLGAQRLPCFEAPLAEVPPDARAWVRGTAAELTADADRIATYFTTDVRPAPGRSPPGPPLPEHHPALPTLIDLEVWLTDIDHQLARIEDSVGPKT</sequence>
<evidence type="ECO:0000313" key="11">
    <source>
        <dbReference type="Proteomes" id="UP000181942"/>
    </source>
</evidence>
<keyword evidence="3 8" id="KW-0812">Transmembrane</keyword>
<comment type="subcellular location">
    <subcellularLocation>
        <location evidence="1">Cell membrane</location>
        <topology evidence="1">Multi-pass membrane protein</topology>
    </subcellularLocation>
</comment>
<dbReference type="OrthoDB" id="4638444at2"/>